<dbReference type="PIRSF" id="PIRSF002825">
    <property type="entry name" value="CfbpA"/>
    <property type="match status" value="1"/>
</dbReference>
<dbReference type="PROSITE" id="PS51257">
    <property type="entry name" value="PROKAR_LIPOPROTEIN"/>
    <property type="match status" value="1"/>
</dbReference>
<dbReference type="RefSeq" id="WP_253762450.1">
    <property type="nucleotide sequence ID" value="NZ_JAMZDZ010000001.1"/>
</dbReference>
<gene>
    <name evidence="3" type="ORF">ACFOZ4_30485</name>
</gene>
<dbReference type="PANTHER" id="PTHR30006">
    <property type="entry name" value="THIAMINE-BINDING PERIPLASMIC PROTEIN-RELATED"/>
    <property type="match status" value="1"/>
</dbReference>
<keyword evidence="1 2" id="KW-0732">Signal</keyword>
<reference evidence="4" key="1">
    <citation type="journal article" date="2019" name="Int. J. Syst. Evol. Microbiol.">
        <title>The Global Catalogue of Microorganisms (GCM) 10K type strain sequencing project: providing services to taxonomists for standard genome sequencing and annotation.</title>
        <authorList>
            <consortium name="The Broad Institute Genomics Platform"/>
            <consortium name="The Broad Institute Genome Sequencing Center for Infectious Disease"/>
            <person name="Wu L."/>
            <person name="Ma J."/>
        </authorList>
    </citation>
    <scope>NUCLEOTIDE SEQUENCE [LARGE SCALE GENOMIC DNA]</scope>
    <source>
        <strain evidence="4">CGMCC 4.7289</strain>
    </source>
</reference>
<dbReference type="PANTHER" id="PTHR30006:SF2">
    <property type="entry name" value="ABC TRANSPORTER SUBSTRATE-BINDING PROTEIN"/>
    <property type="match status" value="1"/>
</dbReference>
<dbReference type="EMBL" id="JBHSAY010000019">
    <property type="protein sequence ID" value="MFC4134960.1"/>
    <property type="molecule type" value="Genomic_DNA"/>
</dbReference>
<evidence type="ECO:0000313" key="4">
    <source>
        <dbReference type="Proteomes" id="UP001595816"/>
    </source>
</evidence>
<dbReference type="Pfam" id="PF13343">
    <property type="entry name" value="SBP_bac_6"/>
    <property type="match status" value="1"/>
</dbReference>
<protein>
    <submittedName>
        <fullName evidence="3">Extracellular solute-binding protein</fullName>
    </submittedName>
</protein>
<comment type="caution">
    <text evidence="3">The sequence shown here is derived from an EMBL/GenBank/DDBJ whole genome shotgun (WGS) entry which is preliminary data.</text>
</comment>
<dbReference type="Proteomes" id="UP001595816">
    <property type="component" value="Unassembled WGS sequence"/>
</dbReference>
<proteinExistence type="predicted"/>
<sequence>MRRLAPRFTALSTLAAVAVLATAGCGLSSSTSQSPGQTTVTVYSPRPSNITDYVVKEFQAAHPEYKVQLLTLGAQEVADRVNAEKTRPQADIWWGGTPSQFEGATAKGLLTPFGADVLSRVPAKFHGTGDAWLAEQQQLQLIAYNHDVIKAADVPNDWADLILPQYKDKILIRDVAPSGTMRSVFSALIYQQYAKASSPQAGYDFLKKLDANTKDYAANPSDLYLRLQRQEAALTIWNQQDILAQAAKGAPFSIKVPASGTPINLDGFAKVKGGPNAAGADAFAGFLLSEKTQAWLAKNAFQIPTVAISEKPDWLAQLTYTELPVDSKVVAANSDTWIQYWIDNIKNRG</sequence>
<feature type="chain" id="PRO_5047539274" evidence="2">
    <location>
        <begin position="24"/>
        <end position="349"/>
    </location>
</feature>
<dbReference type="SUPFAM" id="SSF53850">
    <property type="entry name" value="Periplasmic binding protein-like II"/>
    <property type="match status" value="1"/>
</dbReference>
<keyword evidence="4" id="KW-1185">Reference proteome</keyword>
<feature type="signal peptide" evidence="2">
    <location>
        <begin position="1"/>
        <end position="23"/>
    </location>
</feature>
<evidence type="ECO:0000256" key="1">
    <source>
        <dbReference type="ARBA" id="ARBA00022729"/>
    </source>
</evidence>
<evidence type="ECO:0000256" key="2">
    <source>
        <dbReference type="SAM" id="SignalP"/>
    </source>
</evidence>
<organism evidence="3 4">
    <name type="scientific">Hamadaea flava</name>
    <dbReference type="NCBI Taxonomy" id="1742688"/>
    <lineage>
        <taxon>Bacteria</taxon>
        <taxon>Bacillati</taxon>
        <taxon>Actinomycetota</taxon>
        <taxon>Actinomycetes</taxon>
        <taxon>Micromonosporales</taxon>
        <taxon>Micromonosporaceae</taxon>
        <taxon>Hamadaea</taxon>
    </lineage>
</organism>
<dbReference type="InterPro" id="IPR026045">
    <property type="entry name" value="Ferric-bd"/>
</dbReference>
<accession>A0ABV8LXF2</accession>
<name>A0ABV8LXF2_9ACTN</name>
<evidence type="ECO:0000313" key="3">
    <source>
        <dbReference type="EMBL" id="MFC4134960.1"/>
    </source>
</evidence>
<dbReference type="Gene3D" id="3.40.190.10">
    <property type="entry name" value="Periplasmic binding protein-like II"/>
    <property type="match status" value="2"/>
</dbReference>